<protein>
    <recommendedName>
        <fullName evidence="2">DAGKc domain-containing protein</fullName>
    </recommendedName>
</protein>
<dbReference type="PANTHER" id="PTHR12358:SF31">
    <property type="entry name" value="ACYLGLYCEROL KINASE, MITOCHONDRIAL"/>
    <property type="match status" value="1"/>
</dbReference>
<dbReference type="InterPro" id="IPR001206">
    <property type="entry name" value="Diacylglycerol_kinase_cat_dom"/>
</dbReference>
<evidence type="ECO:0000256" key="1">
    <source>
        <dbReference type="SAM" id="MobiDB-lite"/>
    </source>
</evidence>
<dbReference type="InterPro" id="IPR050187">
    <property type="entry name" value="Lipid_Phosphate_FormReg"/>
</dbReference>
<dbReference type="SMART" id="SM00046">
    <property type="entry name" value="DAGKc"/>
    <property type="match status" value="1"/>
</dbReference>
<dbReference type="Gene3D" id="2.130.10.10">
    <property type="entry name" value="YVTN repeat-like/Quinoprotein amine dehydrogenase"/>
    <property type="match status" value="1"/>
</dbReference>
<accession>A0A9P7KEU6</accession>
<proteinExistence type="predicted"/>
<feature type="compositionally biased region" description="Basic and acidic residues" evidence="1">
    <location>
        <begin position="439"/>
        <end position="448"/>
    </location>
</feature>
<name>A0A9P7KEU6_9AGAR</name>
<gene>
    <name evidence="3" type="ORF">DXG03_006658</name>
</gene>
<dbReference type="InterPro" id="IPR015943">
    <property type="entry name" value="WD40/YVTN_repeat-like_dom_sf"/>
</dbReference>
<dbReference type="OrthoDB" id="3853857at2759"/>
<reference evidence="3" key="1">
    <citation type="submission" date="2020-07" db="EMBL/GenBank/DDBJ databases">
        <authorList>
            <person name="Nieuwenhuis M."/>
            <person name="Van De Peppel L.J.J."/>
        </authorList>
    </citation>
    <scope>NUCLEOTIDE SEQUENCE</scope>
    <source>
        <strain evidence="3">AP01</strain>
        <tissue evidence="3">Mycelium</tissue>
    </source>
</reference>
<dbReference type="Pfam" id="PF00781">
    <property type="entry name" value="DAGK_cat"/>
    <property type="match status" value="1"/>
</dbReference>
<feature type="domain" description="DAGKc" evidence="2">
    <location>
        <begin position="125"/>
        <end position="229"/>
    </location>
</feature>
<reference evidence="3" key="2">
    <citation type="submission" date="2021-10" db="EMBL/GenBank/DDBJ databases">
        <title>Phylogenomics reveals ancestral predisposition of the termite-cultivated fungus Termitomyces towards a domesticated lifestyle.</title>
        <authorList>
            <person name="Auxier B."/>
            <person name="Grum-Grzhimaylo A."/>
            <person name="Cardenas M.E."/>
            <person name="Lodge J.D."/>
            <person name="Laessoe T."/>
            <person name="Pedersen O."/>
            <person name="Smith M.E."/>
            <person name="Kuyper T.W."/>
            <person name="Franco-Molano E.A."/>
            <person name="Baroni T.J."/>
            <person name="Aanen D.K."/>
        </authorList>
    </citation>
    <scope>NUCLEOTIDE SEQUENCE</scope>
    <source>
        <strain evidence="3">AP01</strain>
        <tissue evidence="3">Mycelium</tissue>
    </source>
</reference>
<keyword evidence="4" id="KW-1185">Reference proteome</keyword>
<dbReference type="InterPro" id="IPR016064">
    <property type="entry name" value="NAD/diacylglycerol_kinase_sf"/>
</dbReference>
<sequence length="725" mass="80534">MTQQDITIREIYSGKLITFKREAAVLRITFAGTIHSCALVQVLLNDESIYAETKAPIDVPHRQVLGVSFDEDNGVLHVAYLYRKKRADALSLVKLEGKPQGPQKVELTEWAETLVKNAYDDLSVPRRRRLKVLVNPHGGVRKAVSVFVKIVEPIFRAAQCSLDVIHTTHNGHAYEIAKDLTFDYDVVVTVSGDGIVHEIMNGFAHHENPRKAFSIPIAPIPTGSGNGLSLNLLGLEDDKVKMANKLEARRDLLDPLEESTDVSGPLPPLTNLPDDTDGWTTYDEPILYIYAGKGPFVGRDFMAFPVSLPDDGVIDIAVQPVSSRKEILSAIGGAAKGQNYWHPDLHYVKAHAYRVKPLSQKGTLLFESPGQGYQHSVGTVVNMPKLSQYEIEREANIARNRALLEELELKQAVAGLGITPKPAAQTKAKPVQPRKRVKKDVSEAEAPRRQSSRLKRSAPIDLDESPAKRQKREAELEELRAKEAEERLEAEERARIANRPRKHDLDLPTLVGADEADEVSTLFTTLKKVAEAAYSKRVGDPEAFAHDSDKQDKAEVSELRERLESLKIVSRAKVTQDRVYSAAYHPEVTKDLIFFGGAMANLAYGTPEHLLTKWQMRMGKLRPILTEKGGNTGVYKPTGPRRQNRISREVYSTDDGVLISTIDLTPTGNEMWISDSAGGATHLDLRESTSKTRWYGLSDQKIGCISVNPSRPHFILTASNNRSLK</sequence>
<evidence type="ECO:0000313" key="4">
    <source>
        <dbReference type="Proteomes" id="UP000775547"/>
    </source>
</evidence>
<organism evidence="3 4">
    <name type="scientific">Asterophora parasitica</name>
    <dbReference type="NCBI Taxonomy" id="117018"/>
    <lineage>
        <taxon>Eukaryota</taxon>
        <taxon>Fungi</taxon>
        <taxon>Dikarya</taxon>
        <taxon>Basidiomycota</taxon>
        <taxon>Agaricomycotina</taxon>
        <taxon>Agaricomycetes</taxon>
        <taxon>Agaricomycetidae</taxon>
        <taxon>Agaricales</taxon>
        <taxon>Tricholomatineae</taxon>
        <taxon>Lyophyllaceae</taxon>
        <taxon>Asterophora</taxon>
    </lineage>
</organism>
<dbReference type="GO" id="GO:0046512">
    <property type="term" value="P:sphingosine biosynthetic process"/>
    <property type="evidence" value="ECO:0007669"/>
    <property type="project" value="TreeGrafter"/>
</dbReference>
<dbReference type="EMBL" id="JABCKV010000045">
    <property type="protein sequence ID" value="KAG5645241.1"/>
    <property type="molecule type" value="Genomic_DNA"/>
</dbReference>
<comment type="caution">
    <text evidence="3">The sequence shown here is derived from an EMBL/GenBank/DDBJ whole genome shotgun (WGS) entry which is preliminary data.</text>
</comment>
<evidence type="ECO:0000313" key="3">
    <source>
        <dbReference type="EMBL" id="KAG5645241.1"/>
    </source>
</evidence>
<dbReference type="SUPFAM" id="SSF101908">
    <property type="entry name" value="Putative isomerase YbhE"/>
    <property type="match status" value="1"/>
</dbReference>
<dbReference type="GO" id="GO:0005737">
    <property type="term" value="C:cytoplasm"/>
    <property type="evidence" value="ECO:0007669"/>
    <property type="project" value="TreeGrafter"/>
</dbReference>
<evidence type="ECO:0000259" key="2">
    <source>
        <dbReference type="PROSITE" id="PS50146"/>
    </source>
</evidence>
<dbReference type="InterPro" id="IPR017438">
    <property type="entry name" value="ATP-NAD_kinase_N"/>
</dbReference>
<dbReference type="GO" id="GO:0001727">
    <property type="term" value="F:lipid kinase activity"/>
    <property type="evidence" value="ECO:0007669"/>
    <property type="project" value="UniProtKB-ARBA"/>
</dbReference>
<dbReference type="Gene3D" id="3.40.50.10330">
    <property type="entry name" value="Probable inorganic polyphosphate/atp-NAD kinase, domain 1"/>
    <property type="match status" value="1"/>
</dbReference>
<feature type="region of interest" description="Disordered" evidence="1">
    <location>
        <begin position="420"/>
        <end position="475"/>
    </location>
</feature>
<dbReference type="GO" id="GO:0016020">
    <property type="term" value="C:membrane"/>
    <property type="evidence" value="ECO:0007669"/>
    <property type="project" value="TreeGrafter"/>
</dbReference>
<dbReference type="Proteomes" id="UP000775547">
    <property type="component" value="Unassembled WGS sequence"/>
</dbReference>
<dbReference type="Gene3D" id="2.60.200.40">
    <property type="match status" value="1"/>
</dbReference>
<dbReference type="AlphaFoldDB" id="A0A9P7KEU6"/>
<dbReference type="PROSITE" id="PS50146">
    <property type="entry name" value="DAGK"/>
    <property type="match status" value="1"/>
</dbReference>
<dbReference type="SUPFAM" id="SSF111331">
    <property type="entry name" value="NAD kinase/diacylglycerol kinase-like"/>
    <property type="match status" value="1"/>
</dbReference>
<dbReference type="PANTHER" id="PTHR12358">
    <property type="entry name" value="SPHINGOSINE KINASE"/>
    <property type="match status" value="1"/>
</dbReference>
<dbReference type="GO" id="GO:0016773">
    <property type="term" value="F:phosphotransferase activity, alcohol group as acceptor"/>
    <property type="evidence" value="ECO:0007669"/>
    <property type="project" value="UniProtKB-ARBA"/>
</dbReference>